<keyword evidence="9" id="KW-0547">Nucleotide-binding</keyword>
<dbReference type="Proteomes" id="UP000070620">
    <property type="component" value="Unassembled WGS sequence"/>
</dbReference>
<dbReference type="OrthoDB" id="61122at2"/>
<sequence length="279" mass="30070">MTRPANPAQRSRRLVLHLVCVAVGALIVVPILFGVLGGFKDNGQLSTNPLGLPDPWVPENYTDILTSGVFWRQLGNSLLIAVASTLIVVGAAAMAAFVFARYAFRGRELLVTLFTIGLMFPFAVAILPLFVMLRGMGLLDNPLGVILPQAAFGLPITIIILRQFFRTIPGEVEEAAILDGCGPFGFFWRILLPMARPALATVSVLAIVASWNNFMLPLVVFTDQSWWTLPVGVQAFQGQYSDDTARVLAYVVLSMVPALALYAVAERQLVGGLAGSVKG</sequence>
<evidence type="ECO:0000256" key="4">
    <source>
        <dbReference type="ARBA" id="ARBA00022692"/>
    </source>
</evidence>
<name>A0A136PKK2_9ACTN</name>
<keyword evidence="10" id="KW-1185">Reference proteome</keyword>
<dbReference type="InterPro" id="IPR000515">
    <property type="entry name" value="MetI-like"/>
</dbReference>
<dbReference type="GO" id="GO:0055085">
    <property type="term" value="P:transmembrane transport"/>
    <property type="evidence" value="ECO:0007669"/>
    <property type="project" value="InterPro"/>
</dbReference>
<feature type="transmembrane region" description="Helical" evidence="7">
    <location>
        <begin position="198"/>
        <end position="221"/>
    </location>
</feature>
<proteinExistence type="inferred from homology"/>
<evidence type="ECO:0000259" key="8">
    <source>
        <dbReference type="PROSITE" id="PS50928"/>
    </source>
</evidence>
<feature type="transmembrane region" description="Helical" evidence="7">
    <location>
        <begin position="14"/>
        <end position="39"/>
    </location>
</feature>
<comment type="similarity">
    <text evidence="7">Belongs to the binding-protein-dependent transport system permease family.</text>
</comment>
<dbReference type="EMBL" id="LRQV01000144">
    <property type="protein sequence ID" value="KXK58923.1"/>
    <property type="molecule type" value="Genomic_DNA"/>
</dbReference>
<keyword evidence="9" id="KW-0067">ATP-binding</keyword>
<dbReference type="Gene3D" id="1.10.3720.10">
    <property type="entry name" value="MetI-like"/>
    <property type="match status" value="1"/>
</dbReference>
<evidence type="ECO:0000256" key="3">
    <source>
        <dbReference type="ARBA" id="ARBA00022475"/>
    </source>
</evidence>
<feature type="transmembrane region" description="Helical" evidence="7">
    <location>
        <begin position="143"/>
        <end position="161"/>
    </location>
</feature>
<evidence type="ECO:0000313" key="10">
    <source>
        <dbReference type="Proteomes" id="UP000070620"/>
    </source>
</evidence>
<dbReference type="SUPFAM" id="SSF161098">
    <property type="entry name" value="MetI-like"/>
    <property type="match status" value="1"/>
</dbReference>
<organism evidence="9 10">
    <name type="scientific">Micromonospora rosaria</name>
    <dbReference type="NCBI Taxonomy" id="47874"/>
    <lineage>
        <taxon>Bacteria</taxon>
        <taxon>Bacillati</taxon>
        <taxon>Actinomycetota</taxon>
        <taxon>Actinomycetes</taxon>
        <taxon>Micromonosporales</taxon>
        <taxon>Micromonosporaceae</taxon>
        <taxon>Micromonospora</taxon>
    </lineage>
</organism>
<gene>
    <name evidence="9" type="ORF">AWW66_27025</name>
</gene>
<feature type="domain" description="ABC transmembrane type-1" evidence="8">
    <location>
        <begin position="74"/>
        <end position="265"/>
    </location>
</feature>
<feature type="transmembrane region" description="Helical" evidence="7">
    <location>
        <begin position="247"/>
        <end position="265"/>
    </location>
</feature>
<feature type="transmembrane region" description="Helical" evidence="7">
    <location>
        <begin position="78"/>
        <end position="102"/>
    </location>
</feature>
<evidence type="ECO:0000256" key="1">
    <source>
        <dbReference type="ARBA" id="ARBA00004651"/>
    </source>
</evidence>
<comment type="subcellular location">
    <subcellularLocation>
        <location evidence="1 7">Cell membrane</location>
        <topology evidence="1 7">Multi-pass membrane protein</topology>
    </subcellularLocation>
</comment>
<evidence type="ECO:0000256" key="2">
    <source>
        <dbReference type="ARBA" id="ARBA00022448"/>
    </source>
</evidence>
<reference evidence="9 10" key="1">
    <citation type="submission" date="2016-01" db="EMBL/GenBank/DDBJ databases">
        <title>Whole genome sequence and analysis of Micromonospora rosaria DSM 803, which can produce antibacterial substance rosamicin.</title>
        <authorList>
            <person name="Yang H."/>
            <person name="He X."/>
            <person name="Zhu D."/>
        </authorList>
    </citation>
    <scope>NUCLEOTIDE SEQUENCE [LARGE SCALE GENOMIC DNA]</scope>
    <source>
        <strain evidence="9 10">DSM 803</strain>
    </source>
</reference>
<dbReference type="Pfam" id="PF00528">
    <property type="entry name" value="BPD_transp_1"/>
    <property type="match status" value="1"/>
</dbReference>
<dbReference type="AlphaFoldDB" id="A0A136PKK2"/>
<dbReference type="RefSeq" id="WP_067371958.1">
    <property type="nucleotide sequence ID" value="NZ_JBIUBN010000020.1"/>
</dbReference>
<comment type="caution">
    <text evidence="9">The sequence shown here is derived from an EMBL/GenBank/DDBJ whole genome shotgun (WGS) entry which is preliminary data.</text>
</comment>
<protein>
    <submittedName>
        <fullName evidence="9">Thiamine ABC transporter ATP-binding protein</fullName>
    </submittedName>
</protein>
<keyword evidence="5 7" id="KW-1133">Transmembrane helix</keyword>
<evidence type="ECO:0000256" key="7">
    <source>
        <dbReference type="RuleBase" id="RU363032"/>
    </source>
</evidence>
<evidence type="ECO:0000256" key="5">
    <source>
        <dbReference type="ARBA" id="ARBA00022989"/>
    </source>
</evidence>
<dbReference type="GO" id="GO:0005524">
    <property type="term" value="F:ATP binding"/>
    <property type="evidence" value="ECO:0007669"/>
    <property type="project" value="UniProtKB-KW"/>
</dbReference>
<keyword evidence="3" id="KW-1003">Cell membrane</keyword>
<evidence type="ECO:0000313" key="9">
    <source>
        <dbReference type="EMBL" id="KXK58923.1"/>
    </source>
</evidence>
<keyword evidence="6 7" id="KW-0472">Membrane</keyword>
<dbReference type="InterPro" id="IPR035906">
    <property type="entry name" value="MetI-like_sf"/>
</dbReference>
<keyword evidence="4 7" id="KW-0812">Transmembrane</keyword>
<dbReference type="PANTHER" id="PTHR43744:SF12">
    <property type="entry name" value="ABC TRANSPORTER PERMEASE PROTEIN MG189-RELATED"/>
    <property type="match status" value="1"/>
</dbReference>
<dbReference type="PANTHER" id="PTHR43744">
    <property type="entry name" value="ABC TRANSPORTER PERMEASE PROTEIN MG189-RELATED-RELATED"/>
    <property type="match status" value="1"/>
</dbReference>
<accession>A0A136PKK2</accession>
<feature type="transmembrane region" description="Helical" evidence="7">
    <location>
        <begin position="109"/>
        <end position="131"/>
    </location>
</feature>
<dbReference type="PROSITE" id="PS50928">
    <property type="entry name" value="ABC_TM1"/>
    <property type="match status" value="1"/>
</dbReference>
<dbReference type="CDD" id="cd06261">
    <property type="entry name" value="TM_PBP2"/>
    <property type="match status" value="1"/>
</dbReference>
<dbReference type="GO" id="GO:0005886">
    <property type="term" value="C:plasma membrane"/>
    <property type="evidence" value="ECO:0007669"/>
    <property type="project" value="UniProtKB-SubCell"/>
</dbReference>
<keyword evidence="2 7" id="KW-0813">Transport</keyword>
<evidence type="ECO:0000256" key="6">
    <source>
        <dbReference type="ARBA" id="ARBA00023136"/>
    </source>
</evidence>